<reference evidence="3 4" key="1">
    <citation type="submission" date="2016-03" db="EMBL/GenBank/DDBJ databases">
        <title>Choanephora cucurbitarum.</title>
        <authorList>
            <person name="Min B."/>
            <person name="Park H."/>
            <person name="Park J.-H."/>
            <person name="Shin H.-D."/>
            <person name="Choi I.-G."/>
        </authorList>
    </citation>
    <scope>NUCLEOTIDE SEQUENCE [LARGE SCALE GENOMIC DNA]</scope>
    <source>
        <strain evidence="3 4">KUS-F28377</strain>
    </source>
</reference>
<dbReference type="GO" id="GO:0000225">
    <property type="term" value="F:N-acetylglucosaminylphosphatidylinositol deacetylase activity"/>
    <property type="evidence" value="ECO:0007669"/>
    <property type="project" value="UniProtKB-EC"/>
</dbReference>
<dbReference type="EC" id="3.5.1.89" evidence="2"/>
<evidence type="ECO:0000256" key="1">
    <source>
        <dbReference type="ARBA" id="ARBA00006066"/>
    </source>
</evidence>
<accession>A0A1C7NLG5</accession>
<name>A0A1C7NLG5_9FUNG</name>
<evidence type="ECO:0000313" key="3">
    <source>
        <dbReference type="EMBL" id="OBZ89947.1"/>
    </source>
</evidence>
<dbReference type="InterPro" id="IPR003737">
    <property type="entry name" value="GlcNAc_PI_deacetylase-related"/>
</dbReference>
<dbReference type="PANTHER" id="PTHR12993">
    <property type="entry name" value="N-ACETYLGLUCOSAMINYL-PHOSPHATIDYLINOSITOL DE-N-ACETYLASE-RELATED"/>
    <property type="match status" value="1"/>
</dbReference>
<dbReference type="UniPathway" id="UPA00196"/>
<dbReference type="OrthoDB" id="440160at2759"/>
<dbReference type="EMBL" id="LUGH01000071">
    <property type="protein sequence ID" value="OBZ89947.1"/>
    <property type="molecule type" value="Genomic_DNA"/>
</dbReference>
<dbReference type="GO" id="GO:0006506">
    <property type="term" value="P:GPI anchor biosynthetic process"/>
    <property type="evidence" value="ECO:0007669"/>
    <property type="project" value="UniProtKB-UniPathway"/>
</dbReference>
<dbReference type="AlphaFoldDB" id="A0A1C7NLG5"/>
<dbReference type="Proteomes" id="UP000093000">
    <property type="component" value="Unassembled WGS sequence"/>
</dbReference>
<protein>
    <recommendedName>
        <fullName evidence="2">N-acetylglucosaminylphosphatidylinositol deacetylase</fullName>
        <ecNumber evidence="2">3.5.1.89</ecNumber>
    </recommendedName>
</protein>
<dbReference type="Gene3D" id="3.40.50.10320">
    <property type="entry name" value="LmbE-like"/>
    <property type="match status" value="1"/>
</dbReference>
<organism evidence="3 4">
    <name type="scientific">Choanephora cucurbitarum</name>
    <dbReference type="NCBI Taxonomy" id="101091"/>
    <lineage>
        <taxon>Eukaryota</taxon>
        <taxon>Fungi</taxon>
        <taxon>Fungi incertae sedis</taxon>
        <taxon>Mucoromycota</taxon>
        <taxon>Mucoromycotina</taxon>
        <taxon>Mucoromycetes</taxon>
        <taxon>Mucorales</taxon>
        <taxon>Mucorineae</taxon>
        <taxon>Choanephoraceae</taxon>
        <taxon>Choanephoroideae</taxon>
        <taxon>Choanephora</taxon>
    </lineage>
</organism>
<dbReference type="InParanoid" id="A0A1C7NLG5"/>
<comment type="similarity">
    <text evidence="1">Belongs to the PIGL family.</text>
</comment>
<dbReference type="GO" id="GO:0016020">
    <property type="term" value="C:membrane"/>
    <property type="evidence" value="ECO:0007669"/>
    <property type="project" value="GOC"/>
</dbReference>
<dbReference type="FunCoup" id="A0A1C7NLG5">
    <property type="interactions" value="303"/>
</dbReference>
<sequence>MLSVILSLVFIVSLLTYAYFSLAHFEKVLPFKNSTILLLTAHPDDECMFFGPTLTSLKTLTKARIHVLCLSTGNAEGLGIQRKKELTKSCQVFGISPNHIKSMDHAHLQDGMHHQWDKALIAQTLRDYVVKHKIDTIITFDDHGVSGHPNHIALYHGAKHFVQQRPNVTLYRLESVSLVRKYIGFADLLIPKKPNSLQLVSPPLAYLLTHKAMRQHESQLVWFRWLYVTFSRFMYVNNLVREEVAIEIK</sequence>
<evidence type="ECO:0000313" key="4">
    <source>
        <dbReference type="Proteomes" id="UP000093000"/>
    </source>
</evidence>
<evidence type="ECO:0000256" key="2">
    <source>
        <dbReference type="ARBA" id="ARBA00012176"/>
    </source>
</evidence>
<dbReference type="SUPFAM" id="SSF102588">
    <property type="entry name" value="LmbE-like"/>
    <property type="match status" value="1"/>
</dbReference>
<dbReference type="PANTHER" id="PTHR12993:SF11">
    <property type="entry name" value="N-ACETYLGLUCOSAMINYL-PHOSPHATIDYLINOSITOL DE-N-ACETYLASE"/>
    <property type="match status" value="1"/>
</dbReference>
<comment type="caution">
    <text evidence="3">The sequence shown here is derived from an EMBL/GenBank/DDBJ whole genome shotgun (WGS) entry which is preliminary data.</text>
</comment>
<gene>
    <name evidence="3" type="primary">gpi12</name>
    <name evidence="3" type="ORF">A0J61_02003</name>
</gene>
<proteinExistence type="inferred from homology"/>
<dbReference type="GO" id="GO:0005783">
    <property type="term" value="C:endoplasmic reticulum"/>
    <property type="evidence" value="ECO:0007669"/>
    <property type="project" value="TreeGrafter"/>
</dbReference>
<keyword evidence="4" id="KW-1185">Reference proteome</keyword>
<dbReference type="InterPro" id="IPR024078">
    <property type="entry name" value="LmbE-like_dom_sf"/>
</dbReference>
<dbReference type="STRING" id="101091.A0A1C7NLG5"/>
<dbReference type="Pfam" id="PF02585">
    <property type="entry name" value="PIG-L"/>
    <property type="match status" value="1"/>
</dbReference>